<proteinExistence type="predicted"/>
<dbReference type="AlphaFoldDB" id="A0A1S0TIY1"/>
<sequence length="102" mass="11810">MTYDAASSTKGPLGCGVLESVMDICRVRGNCRLRLHRLPLVNTECKYRCLIKGLGGYPNCFRLCHRPCCESCVVSGFYRLFVRKAYRFRFIFLIQVESVKRY</sequence>
<dbReference type="CTD" id="9951135"/>
<accession>A0A1S0TIY1</accession>
<dbReference type="EMBL" id="JH712765">
    <property type="protein sequence ID" value="EFO14852.1"/>
    <property type="molecule type" value="Genomic_DNA"/>
</dbReference>
<organism evidence="1">
    <name type="scientific">Loa loa</name>
    <name type="common">Eye worm</name>
    <name type="synonym">Filaria loa</name>
    <dbReference type="NCBI Taxonomy" id="7209"/>
    <lineage>
        <taxon>Eukaryota</taxon>
        <taxon>Metazoa</taxon>
        <taxon>Ecdysozoa</taxon>
        <taxon>Nematoda</taxon>
        <taxon>Chromadorea</taxon>
        <taxon>Rhabditida</taxon>
        <taxon>Spirurina</taxon>
        <taxon>Spiruromorpha</taxon>
        <taxon>Filarioidea</taxon>
        <taxon>Onchocercidae</taxon>
        <taxon>Loa</taxon>
    </lineage>
</organism>
<reference evidence="1" key="1">
    <citation type="submission" date="2012-04" db="EMBL/GenBank/DDBJ databases">
        <title>The Genome Sequence of Loa loa.</title>
        <authorList>
            <consortium name="The Broad Institute Genome Sequencing Platform"/>
            <consortium name="Broad Institute Genome Sequencing Center for Infectious Disease"/>
            <person name="Nutman T.B."/>
            <person name="Fink D.L."/>
            <person name="Russ C."/>
            <person name="Young S."/>
            <person name="Zeng Q."/>
            <person name="Gargeya S."/>
            <person name="Alvarado L."/>
            <person name="Berlin A."/>
            <person name="Chapman S.B."/>
            <person name="Chen Z."/>
            <person name="Freedman E."/>
            <person name="Gellesch M."/>
            <person name="Goldberg J."/>
            <person name="Griggs A."/>
            <person name="Gujja S."/>
            <person name="Heilman E.R."/>
            <person name="Heiman D."/>
            <person name="Howarth C."/>
            <person name="Mehta T."/>
            <person name="Neiman D."/>
            <person name="Pearson M."/>
            <person name="Roberts A."/>
            <person name="Saif S."/>
            <person name="Shea T."/>
            <person name="Shenoy N."/>
            <person name="Sisk P."/>
            <person name="Stolte C."/>
            <person name="Sykes S."/>
            <person name="White J."/>
            <person name="Yandava C."/>
            <person name="Haas B."/>
            <person name="Henn M.R."/>
            <person name="Nusbaum C."/>
            <person name="Birren B."/>
        </authorList>
    </citation>
    <scope>NUCLEOTIDE SEQUENCE [LARGE SCALE GENOMIC DNA]</scope>
</reference>
<dbReference type="GeneID" id="9951135"/>
<name>A0A1S0TIY1_LOALO</name>
<gene>
    <name evidence="1" type="ORF">LOAG_13664</name>
</gene>
<protein>
    <submittedName>
        <fullName evidence="1">Uncharacterized protein</fullName>
    </submittedName>
</protein>
<dbReference type="KEGG" id="loa:LOAG_13664"/>
<evidence type="ECO:0000313" key="1">
    <source>
        <dbReference type="EMBL" id="EFO14852.1"/>
    </source>
</evidence>
<dbReference type="InParanoid" id="A0A1S0TIY1"/>
<dbReference type="RefSeq" id="XP_003149218.1">
    <property type="nucleotide sequence ID" value="XM_003149170.1"/>
</dbReference>